<evidence type="ECO:0000259" key="6">
    <source>
        <dbReference type="Pfam" id="PF01509"/>
    </source>
</evidence>
<dbReference type="GO" id="GO:0005634">
    <property type="term" value="C:nucleus"/>
    <property type="evidence" value="ECO:0007669"/>
    <property type="project" value="TreeGrafter"/>
</dbReference>
<dbReference type="GO" id="GO:1990481">
    <property type="term" value="P:mRNA pseudouridine synthesis"/>
    <property type="evidence" value="ECO:0007669"/>
    <property type="project" value="TreeGrafter"/>
</dbReference>
<dbReference type="EMBL" id="JANBQB010000127">
    <property type="protein sequence ID" value="KAJ1981382.1"/>
    <property type="molecule type" value="Genomic_DNA"/>
</dbReference>
<dbReference type="GO" id="GO:0003723">
    <property type="term" value="F:RNA binding"/>
    <property type="evidence" value="ECO:0007669"/>
    <property type="project" value="InterPro"/>
</dbReference>
<comment type="similarity">
    <text evidence="2">Belongs to the pseudouridine synthase TruB family.</text>
</comment>
<protein>
    <recommendedName>
        <fullName evidence="3">tRNA pseudouridine(55) synthase</fullName>
        <ecNumber evidence="3">5.4.99.25</ecNumber>
    </recommendedName>
</protein>
<accession>A0A9W8B8Q4</accession>
<comment type="caution">
    <text evidence="7">The sequence shown here is derived from an EMBL/GenBank/DDBJ whole genome shotgun (WGS) entry which is preliminary data.</text>
</comment>
<reference evidence="7" key="1">
    <citation type="submission" date="2022-07" db="EMBL/GenBank/DDBJ databases">
        <title>Phylogenomic reconstructions and comparative analyses of Kickxellomycotina fungi.</title>
        <authorList>
            <person name="Reynolds N.K."/>
            <person name="Stajich J.E."/>
            <person name="Barry K."/>
            <person name="Grigoriev I.V."/>
            <person name="Crous P."/>
            <person name="Smith M.E."/>
        </authorList>
    </citation>
    <scope>NUCLEOTIDE SEQUENCE</scope>
    <source>
        <strain evidence="7">RSA 567</strain>
    </source>
</reference>
<dbReference type="PANTHER" id="PTHR13767">
    <property type="entry name" value="TRNA-PSEUDOURIDINE SYNTHASE"/>
    <property type="match status" value="1"/>
</dbReference>
<keyword evidence="4" id="KW-0819">tRNA processing</keyword>
<sequence length="409" mass="45828">MPGIQIQAKLPKIKPYNGVLPLLKPYGFTSTDCIRYLNLAIRHARHTLTLRNEFSMLGYDPLPSKFHYAGFGVTTTQDLLATFPPIDPSDATLVNSFFDRAQLDPSNPADLFLYTLMSGLPSSLRRSTNKKYRLKLGHGGTLDPLASGLLMVTFGDGCKESQALQRGYKTYVATGVLGVATDSMDLDGTIVQKAPHDHITQEALEDTLNKFRGHFLQKPPRFSAIRVGGKRMYQIQRDMYTVPEEIADRPVHIKRLDLQLFTRDSDPTSHSQVLQGLAQLKQFHQDHTGFVQNSDLKHAIETSPLPRPPVYGITRKVEEVARELKGLPVFRIEAEVSGGTYIRSLINDIGQSLTSAAMVIDLVRTQHKDFALDEFTPNLLQCRDPFFLNDRIVPGERKYSYTPVSTAKL</sequence>
<evidence type="ECO:0000313" key="7">
    <source>
        <dbReference type="EMBL" id="KAJ1981382.1"/>
    </source>
</evidence>
<name>A0A9W8B8Q4_9FUNG</name>
<dbReference type="GO" id="GO:0006400">
    <property type="term" value="P:tRNA modification"/>
    <property type="evidence" value="ECO:0007669"/>
    <property type="project" value="TreeGrafter"/>
</dbReference>
<evidence type="ECO:0000256" key="2">
    <source>
        <dbReference type="ARBA" id="ARBA00008999"/>
    </source>
</evidence>
<gene>
    <name evidence="7" type="primary">PUS4</name>
    <name evidence="7" type="ORF">H4R34_002090</name>
</gene>
<feature type="domain" description="Pseudouridine synthase II N-terminal" evidence="6">
    <location>
        <begin position="131"/>
        <end position="263"/>
    </location>
</feature>
<proteinExistence type="inferred from homology"/>
<evidence type="ECO:0000256" key="5">
    <source>
        <dbReference type="ARBA" id="ARBA00023235"/>
    </source>
</evidence>
<dbReference type="InterPro" id="IPR002501">
    <property type="entry name" value="PsdUridine_synth_N"/>
</dbReference>
<dbReference type="AlphaFoldDB" id="A0A9W8B8Q4"/>
<evidence type="ECO:0000256" key="4">
    <source>
        <dbReference type="ARBA" id="ARBA00022694"/>
    </source>
</evidence>
<dbReference type="PANTHER" id="PTHR13767:SF2">
    <property type="entry name" value="PSEUDOURIDYLATE SYNTHASE TRUB1"/>
    <property type="match status" value="1"/>
</dbReference>
<keyword evidence="8" id="KW-1185">Reference proteome</keyword>
<evidence type="ECO:0000256" key="3">
    <source>
        <dbReference type="ARBA" id="ARBA00012787"/>
    </source>
</evidence>
<evidence type="ECO:0000313" key="8">
    <source>
        <dbReference type="Proteomes" id="UP001151582"/>
    </source>
</evidence>
<evidence type="ECO:0000256" key="1">
    <source>
        <dbReference type="ARBA" id="ARBA00001166"/>
    </source>
</evidence>
<dbReference type="SUPFAM" id="SSF55120">
    <property type="entry name" value="Pseudouridine synthase"/>
    <property type="match status" value="1"/>
</dbReference>
<dbReference type="InterPro" id="IPR020103">
    <property type="entry name" value="PsdUridine_synth_cat_dom_sf"/>
</dbReference>
<dbReference type="Proteomes" id="UP001151582">
    <property type="component" value="Unassembled WGS sequence"/>
</dbReference>
<dbReference type="OrthoDB" id="9995526at2759"/>
<dbReference type="EC" id="5.4.99.25" evidence="3"/>
<dbReference type="InterPro" id="IPR014780">
    <property type="entry name" value="tRNA_psdUridine_synth_TruB"/>
</dbReference>
<dbReference type="Pfam" id="PF01509">
    <property type="entry name" value="TruB_N"/>
    <property type="match status" value="1"/>
</dbReference>
<comment type="catalytic activity">
    <reaction evidence="1">
        <text>a uridine in mRNA = a pseudouridine in mRNA</text>
        <dbReference type="Rhea" id="RHEA:56644"/>
        <dbReference type="Rhea" id="RHEA-COMP:14658"/>
        <dbReference type="Rhea" id="RHEA-COMP:14659"/>
        <dbReference type="ChEBI" id="CHEBI:65314"/>
        <dbReference type="ChEBI" id="CHEBI:65315"/>
    </reaction>
</comment>
<dbReference type="Gene3D" id="3.30.2350.10">
    <property type="entry name" value="Pseudouridine synthase"/>
    <property type="match status" value="1"/>
</dbReference>
<organism evidence="7 8">
    <name type="scientific">Dimargaris verticillata</name>
    <dbReference type="NCBI Taxonomy" id="2761393"/>
    <lineage>
        <taxon>Eukaryota</taxon>
        <taxon>Fungi</taxon>
        <taxon>Fungi incertae sedis</taxon>
        <taxon>Zoopagomycota</taxon>
        <taxon>Kickxellomycotina</taxon>
        <taxon>Dimargaritomycetes</taxon>
        <taxon>Dimargaritales</taxon>
        <taxon>Dimargaritaceae</taxon>
        <taxon>Dimargaris</taxon>
    </lineage>
</organism>
<dbReference type="GO" id="GO:0160148">
    <property type="term" value="F:tRNA pseudouridine(55) synthase activity"/>
    <property type="evidence" value="ECO:0007669"/>
    <property type="project" value="UniProtKB-EC"/>
</dbReference>
<keyword evidence="5 7" id="KW-0413">Isomerase</keyword>